<dbReference type="AlphaFoldDB" id="A0A6A6QR49"/>
<dbReference type="Gene3D" id="3.30.40.10">
    <property type="entry name" value="Zinc/RING finger domain, C3HC4 (zinc finger)"/>
    <property type="match status" value="1"/>
</dbReference>
<feature type="region of interest" description="Disordered" evidence="6">
    <location>
        <begin position="99"/>
        <end position="120"/>
    </location>
</feature>
<dbReference type="InterPro" id="IPR011011">
    <property type="entry name" value="Znf_FYVE_PHD"/>
</dbReference>
<keyword evidence="4" id="KW-0539">Nucleus</keyword>
<evidence type="ECO:0000313" key="9">
    <source>
        <dbReference type="Proteomes" id="UP000799750"/>
    </source>
</evidence>
<feature type="domain" description="HORMA" evidence="7">
    <location>
        <begin position="47"/>
        <end position="292"/>
    </location>
</feature>
<dbReference type="InterPro" id="IPR003511">
    <property type="entry name" value="HORMA_dom"/>
</dbReference>
<dbReference type="OrthoDB" id="1928087at2759"/>
<feature type="compositionally biased region" description="Basic and acidic residues" evidence="6">
    <location>
        <begin position="109"/>
        <end position="119"/>
    </location>
</feature>
<evidence type="ECO:0000256" key="5">
    <source>
        <dbReference type="ARBA" id="ARBA00023254"/>
    </source>
</evidence>
<dbReference type="InterPro" id="IPR013083">
    <property type="entry name" value="Znf_RING/FYVE/PHD"/>
</dbReference>
<dbReference type="GO" id="GO:0007130">
    <property type="term" value="P:synaptonemal complex assembly"/>
    <property type="evidence" value="ECO:0007669"/>
    <property type="project" value="TreeGrafter"/>
</dbReference>
<feature type="region of interest" description="Disordered" evidence="6">
    <location>
        <begin position="368"/>
        <end position="418"/>
    </location>
</feature>
<sequence length="911" mass="101751">MARTQGTKVRSRGKAAVTAAPQVLGTKTIERTDQTTLTTSTQLIEQQQSTEVIQTLIHGSISCLSYLRGLFTEGCFDEQWYANGNSHWPYEDYATGNYLPEHSSSQASAKDKGKSEPKHKGTCMRVLRRGRNTAVDTLLDWLENGAFDALKRGHLRAIQLNIFEDADNPSNVVETYTFTFNYVRSPDRSVAVVGIEMTGPNSESVTIKNAKYAMQMFIRRLMTLCSTLPDLPSRRYLNMHLFYTDDCDPDYEPPGFKESDSNTVFFPDSEWKRESVSCGTMDGGFHAVTLKVSYLRNVAQETGQFAGVDRGIPANLTYTKSVSRDVDIEVLEDAAPVEQAEQTENAEQTSVERVAVLKVSQDMRALTMTTSASQSNQKASHRVDRYSTTRGSHPHPQADMLARIPDVGPTEHSNTEDSLNDYEMDLDEADTPAMPGDSALISNHSKEAPDARHAAQIIDMSASSSPQAQNIQPPNDAQIKKKLERMLEPSPQDDNLVETQQTSQALRGMDRHLKMVENMPPAQLSGRKIKELDGRRNSLLPPRENASSKRRRSASVDLTGEKDITICQCGWDQDEDDMINCSFCDTWQHLHCYGYCGSDDPRIPVVHACYNCLLQDKEAPRLPEMRDLALQRRGMHIIEKQGYTNDRDFSAALRSDLQTANRLFNHLRKQGYVVPVPGPKKKGPKPRYAAATAEPIFAQMMREYFDPMTKVSHHFVELPQPKALPMDNDVSQFTNTQFPLPKPGTNTQHIQFAFPDSQVVFDPMETDDVDETQDDAAMGQLTPKPSSSFQHRSDRIASLAARQTRAAAQPALQLPVTQVDDSQGSQSSRYPLRHRTVNESSPPKTNAGRVRSVVAAPKTPGNKRGREDDQENFHGETPAERAKRLKSSMSQSLIDIGEMMTPSPAPTPYRE</sequence>
<feature type="region of interest" description="Disordered" evidence="6">
    <location>
        <begin position="520"/>
        <end position="556"/>
    </location>
</feature>
<dbReference type="GO" id="GO:0005634">
    <property type="term" value="C:nucleus"/>
    <property type="evidence" value="ECO:0007669"/>
    <property type="project" value="UniProtKB-SubCell"/>
</dbReference>
<dbReference type="Pfam" id="PF02301">
    <property type="entry name" value="HORMA"/>
    <property type="match status" value="1"/>
</dbReference>
<reference evidence="8" key="1">
    <citation type="journal article" date="2020" name="Stud. Mycol.">
        <title>101 Dothideomycetes genomes: a test case for predicting lifestyles and emergence of pathogens.</title>
        <authorList>
            <person name="Haridas S."/>
            <person name="Albert R."/>
            <person name="Binder M."/>
            <person name="Bloem J."/>
            <person name="Labutti K."/>
            <person name="Salamov A."/>
            <person name="Andreopoulos B."/>
            <person name="Baker S."/>
            <person name="Barry K."/>
            <person name="Bills G."/>
            <person name="Bluhm B."/>
            <person name="Cannon C."/>
            <person name="Castanera R."/>
            <person name="Culley D."/>
            <person name="Daum C."/>
            <person name="Ezra D."/>
            <person name="Gonzalez J."/>
            <person name="Henrissat B."/>
            <person name="Kuo A."/>
            <person name="Liang C."/>
            <person name="Lipzen A."/>
            <person name="Lutzoni F."/>
            <person name="Magnuson J."/>
            <person name="Mondo S."/>
            <person name="Nolan M."/>
            <person name="Ohm R."/>
            <person name="Pangilinan J."/>
            <person name="Park H.-J."/>
            <person name="Ramirez L."/>
            <person name="Alfaro M."/>
            <person name="Sun H."/>
            <person name="Tritt A."/>
            <person name="Yoshinaga Y."/>
            <person name="Zwiers L.-H."/>
            <person name="Turgeon B."/>
            <person name="Goodwin S."/>
            <person name="Spatafora J."/>
            <person name="Crous P."/>
            <person name="Grigoriev I."/>
        </authorList>
    </citation>
    <scope>NUCLEOTIDE SEQUENCE</scope>
    <source>
        <strain evidence="8">CBS 269.34</strain>
    </source>
</reference>
<protein>
    <recommendedName>
        <fullName evidence="7">HORMA domain-containing protein</fullName>
    </recommendedName>
</protein>
<dbReference type="SUPFAM" id="SSF56019">
    <property type="entry name" value="The spindle assembly checkpoint protein mad2"/>
    <property type="match status" value="1"/>
</dbReference>
<feature type="compositionally biased region" description="Basic and acidic residues" evidence="6">
    <location>
        <begin position="864"/>
        <end position="882"/>
    </location>
</feature>
<dbReference type="SUPFAM" id="SSF57903">
    <property type="entry name" value="FYVE/PHD zinc finger"/>
    <property type="match status" value="1"/>
</dbReference>
<feature type="region of interest" description="Disordered" evidence="6">
    <location>
        <begin position="800"/>
        <end position="888"/>
    </location>
</feature>
<dbReference type="InterPro" id="IPR036570">
    <property type="entry name" value="HORMA_dom_sf"/>
</dbReference>
<dbReference type="Gene3D" id="3.30.900.10">
    <property type="entry name" value="HORMA domain"/>
    <property type="match status" value="1"/>
</dbReference>
<evidence type="ECO:0000259" key="7">
    <source>
        <dbReference type="PROSITE" id="PS50815"/>
    </source>
</evidence>
<accession>A0A6A6QR49</accession>
<evidence type="ECO:0000256" key="4">
    <source>
        <dbReference type="ARBA" id="ARBA00023242"/>
    </source>
</evidence>
<keyword evidence="9" id="KW-1185">Reference proteome</keyword>
<dbReference type="InterPro" id="IPR051294">
    <property type="entry name" value="HORMA_MeioticProgression"/>
</dbReference>
<name>A0A6A6QR49_9PEZI</name>
<feature type="compositionally biased region" description="Polar residues" evidence="6">
    <location>
        <begin position="819"/>
        <end position="829"/>
    </location>
</feature>
<dbReference type="PANTHER" id="PTHR48225">
    <property type="entry name" value="HORMA DOMAIN-CONTAINING PROTEIN 1"/>
    <property type="match status" value="1"/>
</dbReference>
<dbReference type="GO" id="GO:0051598">
    <property type="term" value="P:meiotic recombination checkpoint signaling"/>
    <property type="evidence" value="ECO:0007669"/>
    <property type="project" value="TreeGrafter"/>
</dbReference>
<proteinExistence type="predicted"/>
<evidence type="ECO:0000313" key="8">
    <source>
        <dbReference type="EMBL" id="KAF2493327.1"/>
    </source>
</evidence>
<evidence type="ECO:0000256" key="1">
    <source>
        <dbReference type="ARBA" id="ARBA00004123"/>
    </source>
</evidence>
<feature type="compositionally biased region" description="Polar residues" evidence="6">
    <location>
        <begin position="368"/>
        <end position="378"/>
    </location>
</feature>
<feature type="compositionally biased region" description="Low complexity" evidence="6">
    <location>
        <begin position="800"/>
        <end position="818"/>
    </location>
</feature>
<dbReference type="GO" id="GO:0005694">
    <property type="term" value="C:chromosome"/>
    <property type="evidence" value="ECO:0007669"/>
    <property type="project" value="UniProtKB-SubCell"/>
</dbReference>
<comment type="subcellular location">
    <subcellularLocation>
        <location evidence="2">Chromosome</location>
    </subcellularLocation>
    <subcellularLocation>
        <location evidence="1">Nucleus</location>
    </subcellularLocation>
</comment>
<keyword evidence="5" id="KW-0469">Meiosis</keyword>
<dbReference type="PROSITE" id="PS50815">
    <property type="entry name" value="HORMA"/>
    <property type="match status" value="1"/>
</dbReference>
<evidence type="ECO:0000256" key="3">
    <source>
        <dbReference type="ARBA" id="ARBA00022454"/>
    </source>
</evidence>
<gene>
    <name evidence="8" type="ORF">BU16DRAFT_583445</name>
</gene>
<dbReference type="PANTHER" id="PTHR48225:SF7">
    <property type="entry name" value="MEIOSIS-SPECIFIC PROTEIN HOP1"/>
    <property type="match status" value="1"/>
</dbReference>
<evidence type="ECO:0000256" key="6">
    <source>
        <dbReference type="SAM" id="MobiDB-lite"/>
    </source>
</evidence>
<dbReference type="Proteomes" id="UP000799750">
    <property type="component" value="Unassembled WGS sequence"/>
</dbReference>
<dbReference type="EMBL" id="MU004192">
    <property type="protein sequence ID" value="KAF2493327.1"/>
    <property type="molecule type" value="Genomic_DNA"/>
</dbReference>
<organism evidence="8 9">
    <name type="scientific">Lophium mytilinum</name>
    <dbReference type="NCBI Taxonomy" id="390894"/>
    <lineage>
        <taxon>Eukaryota</taxon>
        <taxon>Fungi</taxon>
        <taxon>Dikarya</taxon>
        <taxon>Ascomycota</taxon>
        <taxon>Pezizomycotina</taxon>
        <taxon>Dothideomycetes</taxon>
        <taxon>Pleosporomycetidae</taxon>
        <taxon>Mytilinidiales</taxon>
        <taxon>Mytilinidiaceae</taxon>
        <taxon>Lophium</taxon>
    </lineage>
</organism>
<evidence type="ECO:0000256" key="2">
    <source>
        <dbReference type="ARBA" id="ARBA00004286"/>
    </source>
</evidence>
<keyword evidence="3" id="KW-0158">Chromosome</keyword>